<proteinExistence type="predicted"/>
<organism evidence="2 3">
    <name type="scientific">candidate division WWE3 bacterium CG_4_10_14_0_2_um_filter_42_8</name>
    <dbReference type="NCBI Taxonomy" id="1975074"/>
    <lineage>
        <taxon>Bacteria</taxon>
        <taxon>Katanobacteria</taxon>
    </lineage>
</organism>
<gene>
    <name evidence="2" type="ORF">COY34_02140</name>
</gene>
<evidence type="ECO:0000256" key="1">
    <source>
        <dbReference type="SAM" id="MobiDB-lite"/>
    </source>
</evidence>
<name>A0A2M7TC52_UNCKA</name>
<dbReference type="InterPro" id="IPR029063">
    <property type="entry name" value="SAM-dependent_MTases_sf"/>
</dbReference>
<dbReference type="AlphaFoldDB" id="A0A2M7TC52"/>
<sequence>MPFRDSHDYKMEPAEKTAADYREHDATKLRTGNTFEQMMQKSGREFPEVFGLTRDMKTLIAISPGFDTIRQTLPIDQILLDMEEYRFQLAKTNTQQSEEELDLATVSFAIRKYLLPRETDGIASDKDTFDILDLSKYPEIPQELIERVEQIHSAQTDDTLLNIGDPYEYVNRHRDRSSVTTVEYAPENVEALQVIRTLSHALEQVKEAWTTTSWGKPTYATYAAECDEWIEMGGLEGYDRMWYEQLDRALGEAFRLSETTTTPEELNAAINAWQAARQIHQQRKFHYLQQGKDVTRPETQYNTECGLSPTDGASKEAFKLINTATQEFTALREYQTSALPKIIYWYIEHLIDAIENPATTPDIAHTYHEAWITYLDSQGLDPEDISPYKNFDDFFNALKGFVMTMGTRYISYLDPDLYNQMERDISVSLQQAIPFEKASKKADLVIATYPNTQSLLPAESQDRIVASWSITAHAMPHMNEQEIIDVWEETVRLLKPGGRATFFPIGHYGNSREEIETTLTKFREKSVISFGWEFNKSQDPRFPEDEVLVIVKPLD</sequence>
<reference evidence="3" key="1">
    <citation type="submission" date="2017-09" db="EMBL/GenBank/DDBJ databases">
        <title>Depth-based differentiation of microbial function through sediment-hosted aquifers and enrichment of novel symbionts in the deep terrestrial subsurface.</title>
        <authorList>
            <person name="Probst A.J."/>
            <person name="Ladd B."/>
            <person name="Jarett J.K."/>
            <person name="Geller-Mcgrath D.E."/>
            <person name="Sieber C.M.K."/>
            <person name="Emerson J.B."/>
            <person name="Anantharaman K."/>
            <person name="Thomas B.C."/>
            <person name="Malmstrom R."/>
            <person name="Stieglmeier M."/>
            <person name="Klingl A."/>
            <person name="Woyke T."/>
            <person name="Ryan C.M."/>
            <person name="Banfield J.F."/>
        </authorList>
    </citation>
    <scope>NUCLEOTIDE SEQUENCE [LARGE SCALE GENOMIC DNA]</scope>
</reference>
<dbReference type="EMBL" id="PFNJ01000050">
    <property type="protein sequence ID" value="PIZ42810.1"/>
    <property type="molecule type" value="Genomic_DNA"/>
</dbReference>
<evidence type="ECO:0000313" key="3">
    <source>
        <dbReference type="Proteomes" id="UP000230970"/>
    </source>
</evidence>
<dbReference type="Proteomes" id="UP000230970">
    <property type="component" value="Unassembled WGS sequence"/>
</dbReference>
<comment type="caution">
    <text evidence="2">The sequence shown here is derived from an EMBL/GenBank/DDBJ whole genome shotgun (WGS) entry which is preliminary data.</text>
</comment>
<feature type="region of interest" description="Disordered" evidence="1">
    <location>
        <begin position="1"/>
        <end position="20"/>
    </location>
</feature>
<evidence type="ECO:0008006" key="4">
    <source>
        <dbReference type="Google" id="ProtNLM"/>
    </source>
</evidence>
<dbReference type="SUPFAM" id="SSF53335">
    <property type="entry name" value="S-adenosyl-L-methionine-dependent methyltransferases"/>
    <property type="match status" value="1"/>
</dbReference>
<protein>
    <recommendedName>
        <fullName evidence="4">Methyltransferase type 11 domain-containing protein</fullName>
    </recommendedName>
</protein>
<accession>A0A2M7TC52</accession>
<evidence type="ECO:0000313" key="2">
    <source>
        <dbReference type="EMBL" id="PIZ42810.1"/>
    </source>
</evidence>